<organism evidence="7 8">
    <name type="scientific">Albimonas pacifica</name>
    <dbReference type="NCBI Taxonomy" id="1114924"/>
    <lineage>
        <taxon>Bacteria</taxon>
        <taxon>Pseudomonadati</taxon>
        <taxon>Pseudomonadota</taxon>
        <taxon>Alphaproteobacteria</taxon>
        <taxon>Rhodobacterales</taxon>
        <taxon>Paracoccaceae</taxon>
        <taxon>Albimonas</taxon>
    </lineage>
</organism>
<dbReference type="InterPro" id="IPR013785">
    <property type="entry name" value="Aldolase_TIM"/>
</dbReference>
<evidence type="ECO:0000256" key="4">
    <source>
        <dbReference type="ARBA" id="ARBA00023004"/>
    </source>
</evidence>
<keyword evidence="4" id="KW-0408">Iron</keyword>
<evidence type="ECO:0000256" key="5">
    <source>
        <dbReference type="ARBA" id="ARBA00023014"/>
    </source>
</evidence>
<reference evidence="7 8" key="1">
    <citation type="submission" date="2016-10" db="EMBL/GenBank/DDBJ databases">
        <authorList>
            <person name="de Groot N.N."/>
        </authorList>
    </citation>
    <scope>NUCLEOTIDE SEQUENCE [LARGE SCALE GENOMIC DNA]</scope>
    <source>
        <strain evidence="7 8">CGMCC 1.11030</strain>
    </source>
</reference>
<dbReference type="AlphaFoldDB" id="A0A1I3HUX2"/>
<dbReference type="SFLD" id="SFLDS00029">
    <property type="entry name" value="Radical_SAM"/>
    <property type="match status" value="1"/>
</dbReference>
<sequence>MAFSDAPAQVPDQPRISLRDHADYVSLTMEFRCNLACVHCMIEGTMDRLTPQPDSEFQAVLDEQSRNRRWKGLILTGSEITLRRDLPDLARRARAAGFEHVRIQTHGMALAKPDFADRLLDAGVDEFFVSVAGSDAESHDRITAVPGAWSRMMRGLERLDADPRARLFTNTVVTRLSHPLLVDLVDALSHLERLVQMEFWVYWPMSETDEKSLCAPHAAILPDLAAAIRRARALGRFVEVKNFPHCLLVAEGLGDALVNDQPLLLIDPAFWTEFERNGFHQCVHRERCASQQCLGLNAAYVDRFGWEGDSLLPLGKPSP</sequence>
<comment type="cofactor">
    <cofactor evidence="1">
        <name>[4Fe-4S] cluster</name>
        <dbReference type="ChEBI" id="CHEBI:49883"/>
    </cofactor>
</comment>
<dbReference type="SUPFAM" id="SSF102114">
    <property type="entry name" value="Radical SAM enzymes"/>
    <property type="match status" value="1"/>
</dbReference>
<keyword evidence="5" id="KW-0411">Iron-sulfur</keyword>
<dbReference type="STRING" id="1114924.SAMN05216258_106186"/>
<proteinExistence type="predicted"/>
<dbReference type="PROSITE" id="PS51918">
    <property type="entry name" value="RADICAL_SAM"/>
    <property type="match status" value="1"/>
</dbReference>
<evidence type="ECO:0000259" key="6">
    <source>
        <dbReference type="PROSITE" id="PS51918"/>
    </source>
</evidence>
<dbReference type="GO" id="GO:0046872">
    <property type="term" value="F:metal ion binding"/>
    <property type="evidence" value="ECO:0007669"/>
    <property type="project" value="UniProtKB-KW"/>
</dbReference>
<dbReference type="Pfam" id="PF04055">
    <property type="entry name" value="Radical_SAM"/>
    <property type="match status" value="1"/>
</dbReference>
<dbReference type="InterPro" id="IPR007197">
    <property type="entry name" value="rSAM"/>
</dbReference>
<keyword evidence="8" id="KW-1185">Reference proteome</keyword>
<keyword evidence="3" id="KW-0479">Metal-binding</keyword>
<dbReference type="Gene3D" id="3.20.20.70">
    <property type="entry name" value="Aldolase class I"/>
    <property type="match status" value="1"/>
</dbReference>
<dbReference type="SFLD" id="SFLDG01067">
    <property type="entry name" value="SPASM/twitch_domain_containing"/>
    <property type="match status" value="1"/>
</dbReference>
<protein>
    <submittedName>
        <fullName evidence="7">Radical SAM superfamily protein</fullName>
    </submittedName>
</protein>
<dbReference type="EMBL" id="FOQH01000006">
    <property type="protein sequence ID" value="SFI39481.1"/>
    <property type="molecule type" value="Genomic_DNA"/>
</dbReference>
<dbReference type="CDD" id="cd01335">
    <property type="entry name" value="Radical_SAM"/>
    <property type="match status" value="1"/>
</dbReference>
<evidence type="ECO:0000256" key="3">
    <source>
        <dbReference type="ARBA" id="ARBA00022723"/>
    </source>
</evidence>
<evidence type="ECO:0000313" key="8">
    <source>
        <dbReference type="Proteomes" id="UP000199377"/>
    </source>
</evidence>
<dbReference type="PANTHER" id="PTHR11228">
    <property type="entry name" value="RADICAL SAM DOMAIN PROTEIN"/>
    <property type="match status" value="1"/>
</dbReference>
<gene>
    <name evidence="7" type="ORF">SAMN05216258_106186</name>
</gene>
<dbReference type="InterPro" id="IPR050377">
    <property type="entry name" value="Radical_SAM_PqqE_MftC-like"/>
</dbReference>
<evidence type="ECO:0000256" key="1">
    <source>
        <dbReference type="ARBA" id="ARBA00001966"/>
    </source>
</evidence>
<feature type="domain" description="Radical SAM core" evidence="6">
    <location>
        <begin position="17"/>
        <end position="244"/>
    </location>
</feature>
<dbReference type="PANTHER" id="PTHR11228:SF34">
    <property type="entry name" value="TUNGSTEN-CONTAINING ALDEHYDE FERREDOXIN OXIDOREDUCTASE COFACTOR MODIFYING PROTEIN"/>
    <property type="match status" value="1"/>
</dbReference>
<keyword evidence="2" id="KW-0949">S-adenosyl-L-methionine</keyword>
<evidence type="ECO:0000256" key="2">
    <source>
        <dbReference type="ARBA" id="ARBA00022691"/>
    </source>
</evidence>
<dbReference type="GO" id="GO:0003824">
    <property type="term" value="F:catalytic activity"/>
    <property type="evidence" value="ECO:0007669"/>
    <property type="project" value="InterPro"/>
</dbReference>
<dbReference type="InterPro" id="IPR058240">
    <property type="entry name" value="rSAM_sf"/>
</dbReference>
<name>A0A1I3HUX2_9RHOB</name>
<dbReference type="RefSeq" id="WP_218161045.1">
    <property type="nucleotide sequence ID" value="NZ_FOQH01000006.1"/>
</dbReference>
<dbReference type="GO" id="GO:0051536">
    <property type="term" value="F:iron-sulfur cluster binding"/>
    <property type="evidence" value="ECO:0007669"/>
    <property type="project" value="UniProtKB-KW"/>
</dbReference>
<evidence type="ECO:0000313" key="7">
    <source>
        <dbReference type="EMBL" id="SFI39481.1"/>
    </source>
</evidence>
<accession>A0A1I3HUX2</accession>
<dbReference type="Proteomes" id="UP000199377">
    <property type="component" value="Unassembled WGS sequence"/>
</dbReference>